<dbReference type="Proteomes" id="UP000192578">
    <property type="component" value="Unassembled WGS sequence"/>
</dbReference>
<evidence type="ECO:0000313" key="3">
    <source>
        <dbReference type="EMBL" id="OQV22602.1"/>
    </source>
</evidence>
<accession>A0A1W0X5K3</accession>
<keyword evidence="4" id="KW-1185">Reference proteome</keyword>
<keyword evidence="2" id="KW-0472">Membrane</keyword>
<feature type="compositionally biased region" description="Pro residues" evidence="1">
    <location>
        <begin position="105"/>
        <end position="114"/>
    </location>
</feature>
<feature type="compositionally biased region" description="Low complexity" evidence="1">
    <location>
        <begin position="93"/>
        <end position="104"/>
    </location>
</feature>
<dbReference type="EMBL" id="MTYJ01000016">
    <property type="protein sequence ID" value="OQV22602.1"/>
    <property type="molecule type" value="Genomic_DNA"/>
</dbReference>
<comment type="caution">
    <text evidence="3">The sequence shown here is derived from an EMBL/GenBank/DDBJ whole genome shotgun (WGS) entry which is preliminary data.</text>
</comment>
<protein>
    <submittedName>
        <fullName evidence="3">Uncharacterized protein</fullName>
    </submittedName>
</protein>
<keyword evidence="2" id="KW-1133">Transmembrane helix</keyword>
<reference evidence="4" key="1">
    <citation type="submission" date="2017-01" db="EMBL/GenBank/DDBJ databases">
        <title>Comparative genomics of anhydrobiosis in the tardigrade Hypsibius dujardini.</title>
        <authorList>
            <person name="Yoshida Y."/>
            <person name="Koutsovoulos G."/>
            <person name="Laetsch D."/>
            <person name="Stevens L."/>
            <person name="Kumar S."/>
            <person name="Horikawa D."/>
            <person name="Ishino K."/>
            <person name="Komine S."/>
            <person name="Tomita M."/>
            <person name="Blaxter M."/>
            <person name="Arakawa K."/>
        </authorList>
    </citation>
    <scope>NUCLEOTIDE SEQUENCE [LARGE SCALE GENOMIC DNA]</scope>
    <source>
        <strain evidence="4">Z151</strain>
    </source>
</reference>
<feature type="compositionally biased region" description="Polar residues" evidence="1">
    <location>
        <begin position="74"/>
        <end position="83"/>
    </location>
</feature>
<feature type="region of interest" description="Disordered" evidence="1">
    <location>
        <begin position="54"/>
        <end position="124"/>
    </location>
</feature>
<proteinExistence type="predicted"/>
<gene>
    <name evidence="3" type="ORF">BV898_03427</name>
</gene>
<feature type="transmembrane region" description="Helical" evidence="2">
    <location>
        <begin position="20"/>
        <end position="37"/>
    </location>
</feature>
<organism evidence="3 4">
    <name type="scientific">Hypsibius exemplaris</name>
    <name type="common">Freshwater tardigrade</name>
    <dbReference type="NCBI Taxonomy" id="2072580"/>
    <lineage>
        <taxon>Eukaryota</taxon>
        <taxon>Metazoa</taxon>
        <taxon>Ecdysozoa</taxon>
        <taxon>Tardigrada</taxon>
        <taxon>Eutardigrada</taxon>
        <taxon>Parachela</taxon>
        <taxon>Hypsibioidea</taxon>
        <taxon>Hypsibiidae</taxon>
        <taxon>Hypsibius</taxon>
    </lineage>
</organism>
<evidence type="ECO:0000256" key="2">
    <source>
        <dbReference type="SAM" id="Phobius"/>
    </source>
</evidence>
<evidence type="ECO:0000313" key="4">
    <source>
        <dbReference type="Proteomes" id="UP000192578"/>
    </source>
</evidence>
<feature type="compositionally biased region" description="Low complexity" evidence="1">
    <location>
        <begin position="115"/>
        <end position="124"/>
    </location>
</feature>
<keyword evidence="2" id="KW-0812">Transmembrane</keyword>
<sequence length="124" mass="12814">MQDEERRGGYQGGVTKVMNNFLFLTLVVVGVAVMTLASTENGLLRHKDTSRVASKVAAQKGHAAAVRQPATKRVPTSTAQTRTKPIGRGGFQPAPGGPVTATVPTIPPITPGPGAPTTTTGKQV</sequence>
<name>A0A1W0X5K3_HYPEX</name>
<evidence type="ECO:0000256" key="1">
    <source>
        <dbReference type="SAM" id="MobiDB-lite"/>
    </source>
</evidence>
<dbReference type="AlphaFoldDB" id="A0A1W0X5K3"/>